<comment type="caution">
    <text evidence="1">The sequence shown here is derived from an EMBL/GenBank/DDBJ whole genome shotgun (WGS) entry which is preliminary data.</text>
</comment>
<evidence type="ECO:0000313" key="1">
    <source>
        <dbReference type="EMBL" id="MBE9118848.1"/>
    </source>
</evidence>
<sequence>MATEKTQVQRIPSKDWNWSFWPLVPLYPYNKRRTLRVEVLQDTLWTFEQLQGILYVTVPIRMSILRLEAGGLLVYCPVAPTPECIRLVRELEVQHGNVKYIILPTISGLEHKVFVGPFARHFPEAQVFVAPNQWSFPLNLPLSWLGFPANRTHILPEDSSKTPFAEEFDYAILGPVELGPGRFEEVVFFHARSRTLLLTDTIVSIPKDPPPILNLNPYPLLFHARDSALDPIEDTPANRQKGWQRISLFAFYFQPSALEAIPWGQTFRNAAKAPNRSQKAYFGLFPFQWQKNWKSAFNALRDDGRLLVAPVLQALILNRAPKETLNWVEKVTCWNFQRIIPAHFDSPLNANPQEFQQAFNFLKKLYPPILPEADFATLREIDTQLLRLGIVPPAQDKV</sequence>
<dbReference type="EMBL" id="JADEWZ010000063">
    <property type="protein sequence ID" value="MBE9118848.1"/>
    <property type="molecule type" value="Genomic_DNA"/>
</dbReference>
<proteinExistence type="predicted"/>
<dbReference type="PANTHER" id="PTHR33835:SF2">
    <property type="entry name" value="LYSINE-TRNA LIGASE"/>
    <property type="match status" value="1"/>
</dbReference>
<name>A0A8J7E1X7_9CYAN</name>
<gene>
    <name evidence="1" type="ORF">IQ249_23440</name>
</gene>
<dbReference type="AlphaFoldDB" id="A0A8J7E1X7"/>
<dbReference type="InterPro" id="IPR025638">
    <property type="entry name" value="DUF4336"/>
</dbReference>
<accession>A0A8J7E1X7</accession>
<reference evidence="1" key="1">
    <citation type="submission" date="2020-10" db="EMBL/GenBank/DDBJ databases">
        <authorList>
            <person name="Castelo-Branco R."/>
            <person name="Eusebio N."/>
            <person name="Adriana R."/>
            <person name="Vieira A."/>
            <person name="Brugerolle De Fraissinette N."/>
            <person name="Rezende De Castro R."/>
            <person name="Schneider M.P."/>
            <person name="Vasconcelos V."/>
            <person name="Leao P.N."/>
        </authorList>
    </citation>
    <scope>NUCLEOTIDE SEQUENCE</scope>
    <source>
        <strain evidence="1">LEGE 07157</strain>
    </source>
</reference>
<dbReference type="PANTHER" id="PTHR33835">
    <property type="entry name" value="YALI0C07656P"/>
    <property type="match status" value="1"/>
</dbReference>
<dbReference type="RefSeq" id="WP_194031939.1">
    <property type="nucleotide sequence ID" value="NZ_JADEWZ010000063.1"/>
</dbReference>
<dbReference type="Pfam" id="PF14234">
    <property type="entry name" value="DUF4336"/>
    <property type="match status" value="1"/>
</dbReference>
<keyword evidence="2" id="KW-1185">Reference proteome</keyword>
<protein>
    <submittedName>
        <fullName evidence="1">DUF4336 domain-containing protein</fullName>
    </submittedName>
</protein>
<organism evidence="1 2">
    <name type="scientific">Lusitaniella coriacea LEGE 07157</name>
    <dbReference type="NCBI Taxonomy" id="945747"/>
    <lineage>
        <taxon>Bacteria</taxon>
        <taxon>Bacillati</taxon>
        <taxon>Cyanobacteriota</taxon>
        <taxon>Cyanophyceae</taxon>
        <taxon>Spirulinales</taxon>
        <taxon>Lusitaniellaceae</taxon>
        <taxon>Lusitaniella</taxon>
    </lineage>
</organism>
<evidence type="ECO:0000313" key="2">
    <source>
        <dbReference type="Proteomes" id="UP000654482"/>
    </source>
</evidence>
<dbReference type="Proteomes" id="UP000654482">
    <property type="component" value="Unassembled WGS sequence"/>
</dbReference>